<reference evidence="9" key="1">
    <citation type="submission" date="2020-08" db="EMBL/GenBank/DDBJ databases">
        <title>Genomic Encyclopedia of Type Strains, Phase IV (KMG-IV): sequencing the most valuable type-strain genomes for metagenomic binning, comparative biology and taxonomic classification.</title>
        <authorList>
            <person name="Goeker M."/>
        </authorList>
    </citation>
    <scope>NUCLEOTIDE SEQUENCE [LARGE SCALE GENOMIC DNA]</scope>
    <source>
        <strain evidence="9">DSM 105720</strain>
    </source>
</reference>
<dbReference type="Pfam" id="PF02278">
    <property type="entry name" value="Lyase_8"/>
    <property type="match status" value="1"/>
</dbReference>
<dbReference type="GO" id="GO:0030246">
    <property type="term" value="F:carbohydrate binding"/>
    <property type="evidence" value="ECO:0007669"/>
    <property type="project" value="InterPro"/>
</dbReference>
<evidence type="ECO:0000259" key="7">
    <source>
        <dbReference type="Pfam" id="PF02278"/>
    </source>
</evidence>
<accession>A0A840CWE8</accession>
<feature type="signal peptide" evidence="6">
    <location>
        <begin position="1"/>
        <end position="23"/>
    </location>
</feature>
<dbReference type="InterPro" id="IPR011013">
    <property type="entry name" value="Gal_mutarotase_sf_dom"/>
</dbReference>
<dbReference type="GO" id="GO:0016837">
    <property type="term" value="F:carbon-oxygen lyase activity, acting on polysaccharides"/>
    <property type="evidence" value="ECO:0007669"/>
    <property type="project" value="UniProtKB-ARBA"/>
</dbReference>
<keyword evidence="6" id="KW-0732">Signal</keyword>
<dbReference type="EMBL" id="JACIER010000004">
    <property type="protein sequence ID" value="MBB4043656.1"/>
    <property type="molecule type" value="Genomic_DNA"/>
</dbReference>
<name>A0A840CWE8_9BACE</name>
<comment type="caution">
    <text evidence="9">The sequence shown here is derived from an EMBL/GenBank/DDBJ whole genome shotgun (WGS) entry which is preliminary data.</text>
</comment>
<dbReference type="SUPFAM" id="SSF74650">
    <property type="entry name" value="Galactose mutarotase-like"/>
    <property type="match status" value="1"/>
</dbReference>
<dbReference type="InterPro" id="IPR014718">
    <property type="entry name" value="GH-type_carb-bd"/>
</dbReference>
<comment type="subunit">
    <text evidence="3">Monomer.</text>
</comment>
<protein>
    <submittedName>
        <fullName evidence="9">Uncharacterized protein</fullName>
    </submittedName>
</protein>
<sequence>MKCKVRKLGWIVFILIYPLNLSAQEAERKIAYDNYRQYETAAQQVSDPAKEASIQLFRKYFSEYSERISKNLQLELEKYIQLLRTDGSFSDLSDSNAGKALKGNEADSGGSITDALNRIWTISEAFREGKLTVEQNSDLWDKCQKAILRYGNMEISRPNTWVRFHASCFAIPTAAVNIYFCHLKQMENVEQGCVKDEQLTAVCDMLKMLALQAWTQPFRNDDTDQNVVQLERFRNHVWWVGGNALGYRSLLPVAFMFRSIPMVDLLAEVCQKAISVTSQNTYDDSLWNEGFTADGAGWGHGKQCLIWGYPIDGTLNALNMLSLLKKSPWERKLTRENVDALFNYFRGSNYYYYKGYTLPCLDRNSMSYKPDGSVIRYNGMLKQLLDNWSDCFSESELQEIKQLYAEVRTKTILMKDYSSLYNGTRWFFNNDDLIKKNDRYHIIVNMSSSRCDGIESAIGFADSYNFYTTDGITLFQKDGNEYGKALGAYDVTAFPGVTAREGMDRLIPVTNWRGYCSKYNFAAAATRGGENAVAGYIFEKMNASDKEGVNDRGDNHGKNEILYGVKAYKSYFMFGDYMVALGAGITNKHPEIAGNIRTSIEQTEKTGKVYVNKGKGIEWIVQQGKFAYSAFPAYSRKVHYTCETKKTNWMKMNSSNQNNKDLPGQVDIFRMWIDHGPKPINESYGYVVYAGEGLPAERYPFEVLRNDTLVQAIQVAESQIIEAVFYSSEEILKTKNMTIEVSSPCALLIEKEKGGYTISVTDPEMNKDCTEIRVKINGKSVSCAMPQGRYGGKSTVVFMR</sequence>
<evidence type="ECO:0000256" key="3">
    <source>
        <dbReference type="ARBA" id="ARBA00011245"/>
    </source>
</evidence>
<organism evidence="9 10">
    <name type="scientific">Bacteroides reticulotermitis</name>
    <dbReference type="NCBI Taxonomy" id="1133319"/>
    <lineage>
        <taxon>Bacteria</taxon>
        <taxon>Pseudomonadati</taxon>
        <taxon>Bacteroidota</taxon>
        <taxon>Bacteroidia</taxon>
        <taxon>Bacteroidales</taxon>
        <taxon>Bacteroidaceae</taxon>
        <taxon>Bacteroides</taxon>
    </lineage>
</organism>
<dbReference type="Pfam" id="PF02884">
    <property type="entry name" value="Lyase_8_C"/>
    <property type="match status" value="1"/>
</dbReference>
<proteinExistence type="inferred from homology"/>
<dbReference type="Gene3D" id="1.50.10.100">
    <property type="entry name" value="Chondroitin AC/alginate lyase"/>
    <property type="match status" value="1"/>
</dbReference>
<dbReference type="Gene3D" id="2.60.220.10">
    <property type="entry name" value="Polysaccharide lyase family 8-like, C-terminal"/>
    <property type="match status" value="1"/>
</dbReference>
<feature type="chain" id="PRO_5032662450" evidence="6">
    <location>
        <begin position="24"/>
        <end position="800"/>
    </location>
</feature>
<dbReference type="PANTHER" id="PTHR38481">
    <property type="entry name" value="HYALURONATE LYASE"/>
    <property type="match status" value="1"/>
</dbReference>
<dbReference type="InterPro" id="IPR008929">
    <property type="entry name" value="Chondroitin_lyas"/>
</dbReference>
<dbReference type="SUPFAM" id="SSF49863">
    <property type="entry name" value="Hyaluronate lyase-like, C-terminal domain"/>
    <property type="match status" value="1"/>
</dbReference>
<evidence type="ECO:0000259" key="8">
    <source>
        <dbReference type="Pfam" id="PF02884"/>
    </source>
</evidence>
<dbReference type="RefSeq" id="WP_183208157.1">
    <property type="nucleotide sequence ID" value="NZ_JACIER010000004.1"/>
</dbReference>
<gene>
    <name evidence="9" type="ORF">GGR06_001438</name>
</gene>
<feature type="domain" description="Polysaccharide lyase family 8 C-terminal" evidence="8">
    <location>
        <begin position="702"/>
        <end position="768"/>
    </location>
</feature>
<dbReference type="GO" id="GO:0005975">
    <property type="term" value="P:carbohydrate metabolic process"/>
    <property type="evidence" value="ECO:0007669"/>
    <property type="project" value="InterPro"/>
</dbReference>
<comment type="similarity">
    <text evidence="2">Belongs to the polysaccharide lyase 8 family.</text>
</comment>
<dbReference type="AlphaFoldDB" id="A0A840CWE8"/>
<dbReference type="InterPro" id="IPR011071">
    <property type="entry name" value="Lyase_8-like_C"/>
</dbReference>
<evidence type="ECO:0000256" key="1">
    <source>
        <dbReference type="ARBA" id="ARBA00001913"/>
    </source>
</evidence>
<comment type="cofactor">
    <cofactor evidence="1">
        <name>Ca(2+)</name>
        <dbReference type="ChEBI" id="CHEBI:29108"/>
    </cofactor>
</comment>
<dbReference type="InterPro" id="IPR004103">
    <property type="entry name" value="Lyase_8_C"/>
</dbReference>
<evidence type="ECO:0000313" key="9">
    <source>
        <dbReference type="EMBL" id="MBB4043656.1"/>
    </source>
</evidence>
<dbReference type="Gene3D" id="2.70.98.10">
    <property type="match status" value="1"/>
</dbReference>
<feature type="domain" description="Polysaccharide lyase family 8 central" evidence="7">
    <location>
        <begin position="425"/>
        <end position="690"/>
    </location>
</feature>
<keyword evidence="5" id="KW-0456">Lyase</keyword>
<evidence type="ECO:0000256" key="2">
    <source>
        <dbReference type="ARBA" id="ARBA00006699"/>
    </source>
</evidence>
<evidence type="ECO:0000256" key="4">
    <source>
        <dbReference type="ARBA" id="ARBA00022837"/>
    </source>
</evidence>
<evidence type="ECO:0000313" key="10">
    <source>
        <dbReference type="Proteomes" id="UP000560658"/>
    </source>
</evidence>
<keyword evidence="10" id="KW-1185">Reference proteome</keyword>
<dbReference type="InterPro" id="IPR003159">
    <property type="entry name" value="Lyase_8_central_dom"/>
</dbReference>
<dbReference type="SUPFAM" id="SSF48230">
    <property type="entry name" value="Chondroitin AC/alginate lyase"/>
    <property type="match status" value="1"/>
</dbReference>
<dbReference type="InterPro" id="IPR038970">
    <property type="entry name" value="Lyase_8"/>
</dbReference>
<dbReference type="GO" id="GO:0005576">
    <property type="term" value="C:extracellular region"/>
    <property type="evidence" value="ECO:0007669"/>
    <property type="project" value="InterPro"/>
</dbReference>
<keyword evidence="4" id="KW-0106">Calcium</keyword>
<evidence type="ECO:0000256" key="5">
    <source>
        <dbReference type="ARBA" id="ARBA00023239"/>
    </source>
</evidence>
<evidence type="ECO:0000256" key="6">
    <source>
        <dbReference type="SAM" id="SignalP"/>
    </source>
</evidence>
<dbReference type="PANTHER" id="PTHR38481:SF1">
    <property type="entry name" value="HYALURONATE LYASE"/>
    <property type="match status" value="1"/>
</dbReference>
<dbReference type="Proteomes" id="UP000560658">
    <property type="component" value="Unassembled WGS sequence"/>
</dbReference>